<dbReference type="InterPro" id="IPR000531">
    <property type="entry name" value="Beta-barrel_TonB"/>
</dbReference>
<evidence type="ECO:0000259" key="16">
    <source>
        <dbReference type="Pfam" id="PF07715"/>
    </source>
</evidence>
<comment type="caution">
    <text evidence="17">The sequence shown here is derived from an EMBL/GenBank/DDBJ whole genome shotgun (WGS) entry which is preliminary data.</text>
</comment>
<evidence type="ECO:0000256" key="11">
    <source>
        <dbReference type="PROSITE-ProRule" id="PRU01360"/>
    </source>
</evidence>
<evidence type="ECO:0000256" key="14">
    <source>
        <dbReference type="SAM" id="SignalP"/>
    </source>
</evidence>
<evidence type="ECO:0000256" key="8">
    <source>
        <dbReference type="ARBA" id="ARBA00023136"/>
    </source>
</evidence>
<evidence type="ECO:0000256" key="7">
    <source>
        <dbReference type="ARBA" id="ARBA00023077"/>
    </source>
</evidence>
<dbReference type="InterPro" id="IPR036942">
    <property type="entry name" value="Beta-barrel_TonB_sf"/>
</dbReference>
<reference evidence="17 18" key="1">
    <citation type="submission" date="2019-10" db="EMBL/GenBank/DDBJ databases">
        <title>Three novel species isolated from a subtropical stream in China.</title>
        <authorList>
            <person name="Lu H."/>
        </authorList>
    </citation>
    <scope>NUCLEOTIDE SEQUENCE [LARGE SCALE GENOMIC DNA]</scope>
    <source>
        <strain evidence="17 18">FT13W</strain>
    </source>
</reference>
<dbReference type="NCBIfam" id="TIGR01785">
    <property type="entry name" value="TonB-hemin"/>
    <property type="match status" value="1"/>
</dbReference>
<dbReference type="PROSITE" id="PS52016">
    <property type="entry name" value="TONB_DEPENDENT_REC_3"/>
    <property type="match status" value="1"/>
</dbReference>
<dbReference type="CDD" id="cd01347">
    <property type="entry name" value="ligand_gated_channel"/>
    <property type="match status" value="1"/>
</dbReference>
<accession>A0A6I1IBS7</accession>
<dbReference type="GO" id="GO:0015232">
    <property type="term" value="F:heme transmembrane transporter activity"/>
    <property type="evidence" value="ECO:0007669"/>
    <property type="project" value="InterPro"/>
</dbReference>
<dbReference type="PANTHER" id="PTHR30442">
    <property type="entry name" value="IRON III DICITRATE TRANSPORT PROTEIN FECA"/>
    <property type="match status" value="1"/>
</dbReference>
<feature type="region of interest" description="Disordered" evidence="13">
    <location>
        <begin position="639"/>
        <end position="658"/>
    </location>
</feature>
<dbReference type="InterPro" id="IPR011276">
    <property type="entry name" value="TonB_haem/Hb_rcpt"/>
</dbReference>
<name>A0A6I1IBS7_9BURK</name>
<evidence type="ECO:0000256" key="2">
    <source>
        <dbReference type="ARBA" id="ARBA00009810"/>
    </source>
</evidence>
<keyword evidence="4 11" id="KW-1134">Transmembrane beta strand</keyword>
<dbReference type="Proteomes" id="UP000468717">
    <property type="component" value="Unassembled WGS sequence"/>
</dbReference>
<feature type="domain" description="TonB-dependent receptor-like beta-barrel" evidence="15">
    <location>
        <begin position="291"/>
        <end position="739"/>
    </location>
</feature>
<comment type="subcellular location">
    <subcellularLocation>
        <location evidence="1 11">Cell outer membrane</location>
        <topology evidence="1 11">Multi-pass membrane protein</topology>
    </subcellularLocation>
</comment>
<dbReference type="InterPro" id="IPR010949">
    <property type="entry name" value="TonB_Hb/transfer/lactofer_rcpt"/>
</dbReference>
<feature type="domain" description="TonB-dependent receptor plug" evidence="16">
    <location>
        <begin position="70"/>
        <end position="169"/>
    </location>
</feature>
<organism evidence="17 18">
    <name type="scientific">Janthinobacterium violaceinigrum</name>
    <dbReference type="NCBI Taxonomy" id="2654252"/>
    <lineage>
        <taxon>Bacteria</taxon>
        <taxon>Pseudomonadati</taxon>
        <taxon>Pseudomonadota</taxon>
        <taxon>Betaproteobacteria</taxon>
        <taxon>Burkholderiales</taxon>
        <taxon>Oxalobacteraceae</taxon>
        <taxon>Janthinobacterium</taxon>
    </lineage>
</organism>
<evidence type="ECO:0000256" key="6">
    <source>
        <dbReference type="ARBA" id="ARBA00022729"/>
    </source>
</evidence>
<keyword evidence="8 11" id="KW-0472">Membrane</keyword>
<dbReference type="SUPFAM" id="SSF56935">
    <property type="entry name" value="Porins"/>
    <property type="match status" value="1"/>
</dbReference>
<proteinExistence type="inferred from homology"/>
<sequence length="767" mass="83972">MKISSKQGWCATARTGGLTPMAAALALVLGSVGGSAWAADKAGKDDAAKNDTQMPAISVFGDAISAGTAGRSYISSADIERQQADNVASLLDTLPGVDLAGTARPSGQSLNIWGFNKVQDVKVILDGVPKGFEKYRQGSIFIEPELIKQIEVNKGAHTSLYGNGGFGGVITVETKDAQDLLEGGENVGAMVKYSRHSNNGENDATVAVYGRTADGRFDAMAFTTQRKSDDLRKPDGKPFRFSAIDAPSSLAKLNIRLTPEQLLTLTAMKSGSTGWGPFAAMGEDVPTPTEAEIRKYGLEEAWQRKAVYRDQNDDTYSVKWQYAPQDNPWIKLTASAGYSHTDQHDKRLPSASLGSYLGSLGNESWASYVDRIAEVRNESVFSTGAVSHVLQTGLQWHKNVRDTLMYYPSSTALKDPTYNYGYFQPYYMPAGRQETTGLYLQDAMTYGSVTLTAALRHDRVVSEGVPNKASRYNSPLPEAGHDFREKAHEDWSPRLGLFWKASGTLALFGDLSRTWRAPTIDEMYSNEYYVSSRLGSSTPGTSRDLAVERVTAVRMGAMLHHQNVFMERDDVQLRLTAYRNKVSDNIGPRLGILIEGYVPGSGKVPPALSDYRNLAGFHTQGVEVESYYNSPRLFASASLSKQRGTRTGSQRDPWGADEPVSTIAPDKLMAGLGWRMPDLGASIGWQGRFVAKQDRVLPVGNVYRLPPSKGYALHTLFAAWNGRQGIWRGTEVRLTVDNVFNRNYMPYLSEAVTGVGRNAKLSVSRKF</sequence>
<dbReference type="Gene3D" id="2.170.130.10">
    <property type="entry name" value="TonB-dependent receptor, plug domain"/>
    <property type="match status" value="1"/>
</dbReference>
<feature type="signal peptide" evidence="14">
    <location>
        <begin position="1"/>
        <end position="38"/>
    </location>
</feature>
<evidence type="ECO:0000256" key="9">
    <source>
        <dbReference type="ARBA" id="ARBA00023170"/>
    </source>
</evidence>
<protein>
    <submittedName>
        <fullName evidence="17">TonB-dependent hemoglobin/transferrin/lactoferrin family receptor</fullName>
    </submittedName>
</protein>
<evidence type="ECO:0000313" key="17">
    <source>
        <dbReference type="EMBL" id="KAB8064857.1"/>
    </source>
</evidence>
<keyword evidence="3 11" id="KW-0813">Transport</keyword>
<dbReference type="GO" id="GO:0009279">
    <property type="term" value="C:cell outer membrane"/>
    <property type="evidence" value="ECO:0007669"/>
    <property type="project" value="UniProtKB-SubCell"/>
</dbReference>
<evidence type="ECO:0000256" key="5">
    <source>
        <dbReference type="ARBA" id="ARBA00022692"/>
    </source>
</evidence>
<feature type="compositionally biased region" description="Polar residues" evidence="13">
    <location>
        <begin position="639"/>
        <end position="650"/>
    </location>
</feature>
<gene>
    <name evidence="17" type="ORF">GCN75_11180</name>
</gene>
<dbReference type="NCBIfam" id="TIGR01786">
    <property type="entry name" value="TonB-hemlactrns"/>
    <property type="match status" value="1"/>
</dbReference>
<dbReference type="Gene3D" id="2.40.170.20">
    <property type="entry name" value="TonB-dependent receptor, beta-barrel domain"/>
    <property type="match status" value="1"/>
</dbReference>
<keyword evidence="9 17" id="KW-0675">Receptor</keyword>
<keyword evidence="6 14" id="KW-0732">Signal</keyword>
<dbReference type="EMBL" id="WFLI01000010">
    <property type="protein sequence ID" value="KAB8064857.1"/>
    <property type="molecule type" value="Genomic_DNA"/>
</dbReference>
<comment type="similarity">
    <text evidence="2 11 12">Belongs to the TonB-dependent receptor family.</text>
</comment>
<keyword evidence="5 11" id="KW-0812">Transmembrane</keyword>
<dbReference type="AlphaFoldDB" id="A0A6I1IBS7"/>
<dbReference type="Pfam" id="PF07715">
    <property type="entry name" value="Plug"/>
    <property type="match status" value="1"/>
</dbReference>
<keyword evidence="10 11" id="KW-0998">Cell outer membrane</keyword>
<dbReference type="InterPro" id="IPR039426">
    <property type="entry name" value="TonB-dep_rcpt-like"/>
</dbReference>
<evidence type="ECO:0000256" key="4">
    <source>
        <dbReference type="ARBA" id="ARBA00022452"/>
    </source>
</evidence>
<dbReference type="InterPro" id="IPR012910">
    <property type="entry name" value="Plug_dom"/>
</dbReference>
<keyword evidence="7 12" id="KW-0798">TonB box</keyword>
<evidence type="ECO:0000259" key="15">
    <source>
        <dbReference type="Pfam" id="PF00593"/>
    </source>
</evidence>
<dbReference type="InterPro" id="IPR037066">
    <property type="entry name" value="Plug_dom_sf"/>
</dbReference>
<evidence type="ECO:0000313" key="18">
    <source>
        <dbReference type="Proteomes" id="UP000468717"/>
    </source>
</evidence>
<evidence type="ECO:0000256" key="12">
    <source>
        <dbReference type="RuleBase" id="RU003357"/>
    </source>
</evidence>
<dbReference type="Pfam" id="PF00593">
    <property type="entry name" value="TonB_dep_Rec_b-barrel"/>
    <property type="match status" value="1"/>
</dbReference>
<dbReference type="PANTHER" id="PTHR30442:SF0">
    <property type="entry name" value="FE(3+) DICITRATE TRANSPORT PROTEIN FECA"/>
    <property type="match status" value="1"/>
</dbReference>
<feature type="chain" id="PRO_5026269417" evidence="14">
    <location>
        <begin position="39"/>
        <end position="767"/>
    </location>
</feature>
<keyword evidence="18" id="KW-1185">Reference proteome</keyword>
<dbReference type="RefSeq" id="WP_152282591.1">
    <property type="nucleotide sequence ID" value="NZ_WFLI01000010.1"/>
</dbReference>
<evidence type="ECO:0000256" key="1">
    <source>
        <dbReference type="ARBA" id="ARBA00004571"/>
    </source>
</evidence>
<dbReference type="GO" id="GO:0033214">
    <property type="term" value="P:siderophore-iron import into cell"/>
    <property type="evidence" value="ECO:0007669"/>
    <property type="project" value="TreeGrafter"/>
</dbReference>
<evidence type="ECO:0000256" key="3">
    <source>
        <dbReference type="ARBA" id="ARBA00022448"/>
    </source>
</evidence>
<evidence type="ECO:0000256" key="10">
    <source>
        <dbReference type="ARBA" id="ARBA00023237"/>
    </source>
</evidence>
<evidence type="ECO:0000256" key="13">
    <source>
        <dbReference type="SAM" id="MobiDB-lite"/>
    </source>
</evidence>